<dbReference type="SUPFAM" id="SSF54791">
    <property type="entry name" value="Eukaryotic type KH-domain (KH-domain type I)"/>
    <property type="match status" value="1"/>
</dbReference>
<dbReference type="GO" id="GO:0003723">
    <property type="term" value="F:RNA binding"/>
    <property type="evidence" value="ECO:0007669"/>
    <property type="project" value="UniProtKB-KW"/>
</dbReference>
<reference evidence="2 3" key="1">
    <citation type="journal article" date="2014" name="PLoS Genet.">
        <title>The Genome of Spironucleus salmonicida Highlights a Fish Pathogen Adapted to Fluctuating Environments.</title>
        <authorList>
            <person name="Xu F."/>
            <person name="Jerlstrom-Hultqvist J."/>
            <person name="Einarsson E."/>
            <person name="Astvaldsson A."/>
            <person name="Svard S.G."/>
            <person name="Andersson J.O."/>
        </authorList>
    </citation>
    <scope>NUCLEOTIDE SEQUENCE</scope>
    <source>
        <strain evidence="3">ATCC 50377</strain>
    </source>
</reference>
<dbReference type="AlphaFoldDB" id="V6LLY0"/>
<evidence type="ECO:0000313" key="3">
    <source>
        <dbReference type="EMBL" id="KAH0576585.1"/>
    </source>
</evidence>
<dbReference type="SUPFAM" id="SSF50249">
    <property type="entry name" value="Nucleic acid-binding proteins"/>
    <property type="match status" value="1"/>
</dbReference>
<keyword evidence="1" id="KW-0694">RNA-binding</keyword>
<dbReference type="EMBL" id="AUWU02000002">
    <property type="protein sequence ID" value="KAH0576585.1"/>
    <property type="molecule type" value="Genomic_DNA"/>
</dbReference>
<dbReference type="InterPro" id="IPR012340">
    <property type="entry name" value="NA-bd_OB-fold"/>
</dbReference>
<accession>V6LLY0</accession>
<keyword evidence="4" id="KW-1185">Reference proteome</keyword>
<evidence type="ECO:0000256" key="1">
    <source>
        <dbReference type="ARBA" id="ARBA00022884"/>
    </source>
</evidence>
<dbReference type="EMBL" id="KI546089">
    <property type="protein sequence ID" value="EST45692.1"/>
    <property type="molecule type" value="Genomic_DNA"/>
</dbReference>
<gene>
    <name evidence="2" type="ORF">SS50377_14263</name>
    <name evidence="3" type="ORF">SS50377_22149</name>
</gene>
<dbReference type="InterPro" id="IPR036612">
    <property type="entry name" value="KH_dom_type_1_sf"/>
</dbReference>
<reference evidence="3" key="2">
    <citation type="submission" date="2020-12" db="EMBL/GenBank/DDBJ databases">
        <title>New Spironucleus salmonicida genome in near-complete chromosomes.</title>
        <authorList>
            <person name="Xu F."/>
            <person name="Kurt Z."/>
            <person name="Jimenez-Gonzalez A."/>
            <person name="Astvaldsson A."/>
            <person name="Andersson J.O."/>
            <person name="Svard S.G."/>
        </authorList>
    </citation>
    <scope>NUCLEOTIDE SEQUENCE</scope>
    <source>
        <strain evidence="3">ATCC 50377</strain>
    </source>
</reference>
<name>V6LLY0_9EUKA</name>
<protein>
    <submittedName>
        <fullName evidence="2">Exosome complex RNA-binding protein Rrp4</fullName>
    </submittedName>
</protein>
<dbReference type="VEuPathDB" id="GiardiaDB:SS50377_22149"/>
<sequence length="206" mass="23581">MTLIFPGDIYSKDSDRLDIIDQSIILHRKKYLFTAVGIISEFQPLQISSKFINQLYYPIKDHPVVGTVIQRCSGGFLVDINNNIPAFVAQSDTQKSSLQPGDFIAGVVKFCKAGHQTQLKVQKQLLEGRILQLSPHKSSKILNDQFMVQISKYVKFDCFIGINGMIWVGNCSQFEIETVFDCLRCQEDEIQEVITRRRIYERQSIL</sequence>
<proteinExistence type="predicted"/>
<dbReference type="Proteomes" id="UP000018208">
    <property type="component" value="Unassembled WGS sequence"/>
</dbReference>
<evidence type="ECO:0000313" key="4">
    <source>
        <dbReference type="Proteomes" id="UP000018208"/>
    </source>
</evidence>
<organism evidence="2">
    <name type="scientific">Spironucleus salmonicida</name>
    <dbReference type="NCBI Taxonomy" id="348837"/>
    <lineage>
        <taxon>Eukaryota</taxon>
        <taxon>Metamonada</taxon>
        <taxon>Diplomonadida</taxon>
        <taxon>Hexamitidae</taxon>
        <taxon>Hexamitinae</taxon>
        <taxon>Spironucleus</taxon>
    </lineage>
</organism>
<evidence type="ECO:0000313" key="2">
    <source>
        <dbReference type="EMBL" id="EST45692.1"/>
    </source>
</evidence>
<dbReference type="Gene3D" id="3.30.1370.10">
    <property type="entry name" value="K Homology domain, type 1"/>
    <property type="match status" value="1"/>
</dbReference>